<organism evidence="9 10">
    <name type="scientific">Pleomassaria siparia CBS 279.74</name>
    <dbReference type="NCBI Taxonomy" id="1314801"/>
    <lineage>
        <taxon>Eukaryota</taxon>
        <taxon>Fungi</taxon>
        <taxon>Dikarya</taxon>
        <taxon>Ascomycota</taxon>
        <taxon>Pezizomycotina</taxon>
        <taxon>Dothideomycetes</taxon>
        <taxon>Pleosporomycetidae</taxon>
        <taxon>Pleosporales</taxon>
        <taxon>Pleomassariaceae</taxon>
        <taxon>Pleomassaria</taxon>
    </lineage>
</organism>
<dbReference type="EMBL" id="MU005788">
    <property type="protein sequence ID" value="KAF2703239.1"/>
    <property type="molecule type" value="Genomic_DNA"/>
</dbReference>
<dbReference type="Gene3D" id="3.10.180.80">
    <property type="entry name" value="Uncharacterised protein PF07063, DUF1338"/>
    <property type="match status" value="1"/>
</dbReference>
<keyword evidence="10" id="KW-1185">Reference proteome</keyword>
<evidence type="ECO:0000256" key="8">
    <source>
        <dbReference type="ARBA" id="ARBA00035045"/>
    </source>
</evidence>
<dbReference type="Pfam" id="PF07063">
    <property type="entry name" value="HGLS"/>
    <property type="match status" value="1"/>
</dbReference>
<keyword evidence="3" id="KW-0560">Oxidoreductase</keyword>
<comment type="cofactor">
    <cofactor evidence="1">
        <name>Fe(2+)</name>
        <dbReference type="ChEBI" id="CHEBI:29033"/>
    </cofactor>
</comment>
<comment type="similarity">
    <text evidence="5">Belongs to the 2-oxoadipate dioxygenase/decarboxylase family.</text>
</comment>
<reference evidence="9" key="1">
    <citation type="journal article" date="2020" name="Stud. Mycol.">
        <title>101 Dothideomycetes genomes: a test case for predicting lifestyles and emergence of pathogens.</title>
        <authorList>
            <person name="Haridas S."/>
            <person name="Albert R."/>
            <person name="Binder M."/>
            <person name="Bloem J."/>
            <person name="Labutti K."/>
            <person name="Salamov A."/>
            <person name="Andreopoulos B."/>
            <person name="Baker S."/>
            <person name="Barry K."/>
            <person name="Bills G."/>
            <person name="Bluhm B."/>
            <person name="Cannon C."/>
            <person name="Castanera R."/>
            <person name="Culley D."/>
            <person name="Daum C."/>
            <person name="Ezra D."/>
            <person name="Gonzalez J."/>
            <person name="Henrissat B."/>
            <person name="Kuo A."/>
            <person name="Liang C."/>
            <person name="Lipzen A."/>
            <person name="Lutzoni F."/>
            <person name="Magnuson J."/>
            <person name="Mondo S."/>
            <person name="Nolan M."/>
            <person name="Ohm R."/>
            <person name="Pangilinan J."/>
            <person name="Park H.-J."/>
            <person name="Ramirez L."/>
            <person name="Alfaro M."/>
            <person name="Sun H."/>
            <person name="Tritt A."/>
            <person name="Yoshinaga Y."/>
            <person name="Zwiers L.-H."/>
            <person name="Turgeon B."/>
            <person name="Goodwin S."/>
            <person name="Spatafora J."/>
            <person name="Crous P."/>
            <person name="Grigoriev I."/>
        </authorList>
    </citation>
    <scope>NUCLEOTIDE SEQUENCE</scope>
    <source>
        <strain evidence="9">CBS 279.74</strain>
    </source>
</reference>
<dbReference type="PANTHER" id="PTHR39479:SF2">
    <property type="entry name" value="2-OXOADIPATE DIOXYGENASE_DECARBOXYLASE"/>
    <property type="match status" value="1"/>
</dbReference>
<evidence type="ECO:0000256" key="4">
    <source>
        <dbReference type="ARBA" id="ARBA00023004"/>
    </source>
</evidence>
<protein>
    <recommendedName>
        <fullName evidence="7">2-oxoadipate dioxygenase/decarboxylase</fullName>
        <ecNumber evidence="6">1.13.11.93</ecNumber>
    </recommendedName>
    <alternativeName>
        <fullName evidence="8">2-hydroxyglutarate synthase</fullName>
    </alternativeName>
</protein>
<dbReference type="OrthoDB" id="8300246at2759"/>
<dbReference type="PANTHER" id="PTHR39479">
    <property type="match status" value="1"/>
</dbReference>
<dbReference type="EC" id="1.13.11.93" evidence="6"/>
<dbReference type="InterPro" id="IPR009770">
    <property type="entry name" value="HGLS"/>
</dbReference>
<dbReference type="SMART" id="SM01150">
    <property type="entry name" value="DUF1338"/>
    <property type="match status" value="1"/>
</dbReference>
<evidence type="ECO:0000256" key="3">
    <source>
        <dbReference type="ARBA" id="ARBA00023002"/>
    </source>
</evidence>
<evidence type="ECO:0000313" key="9">
    <source>
        <dbReference type="EMBL" id="KAF2703239.1"/>
    </source>
</evidence>
<evidence type="ECO:0000256" key="1">
    <source>
        <dbReference type="ARBA" id="ARBA00001954"/>
    </source>
</evidence>
<keyword evidence="4" id="KW-0408">Iron</keyword>
<keyword evidence="2" id="KW-0223">Dioxygenase</keyword>
<evidence type="ECO:0000256" key="2">
    <source>
        <dbReference type="ARBA" id="ARBA00022964"/>
    </source>
</evidence>
<evidence type="ECO:0000313" key="10">
    <source>
        <dbReference type="Proteomes" id="UP000799428"/>
    </source>
</evidence>
<dbReference type="CDD" id="cd16348">
    <property type="entry name" value="VOC_YdcJ_like"/>
    <property type="match status" value="1"/>
</dbReference>
<dbReference type="InterPro" id="IPR047869">
    <property type="entry name" value="YdcJ_bac-like"/>
</dbReference>
<proteinExistence type="inferred from homology"/>
<evidence type="ECO:0000256" key="6">
    <source>
        <dbReference type="ARBA" id="ARBA00035023"/>
    </source>
</evidence>
<name>A0A6G1JRJ2_9PLEO</name>
<dbReference type="AlphaFoldDB" id="A0A6G1JRJ2"/>
<evidence type="ECO:0000256" key="7">
    <source>
        <dbReference type="ARBA" id="ARBA00035034"/>
    </source>
</evidence>
<gene>
    <name evidence="9" type="ORF">K504DRAFT_463630</name>
</gene>
<evidence type="ECO:0000256" key="5">
    <source>
        <dbReference type="ARBA" id="ARBA00035013"/>
    </source>
</evidence>
<dbReference type="Proteomes" id="UP000799428">
    <property type="component" value="Unassembled WGS sequence"/>
</dbReference>
<accession>A0A6G1JRJ2</accession>
<sequence length="487" mass="54343">MPARRQIQLTEDAKNDHVDTDDLRTAFALAMSSMYRQEVPLYGSLISIVRAVNNETLANSSEPRITALKNGHVGTERLELERHGAIRLGTPYELRMIRRMFALIGLHPVGYYDLSEAGLPMHATSFRPTTTRALQRNPFRVFTTLLRPELLKDGSSRDMALQLLARRNIFSPELLELIEIAENEQGGRIRQTQVDLFIPEAMKTFGWKPVATAPENIYQTLKREHPILADIACFQTSHINHLTPRTLDIASAQEKMKAAGLAVKERIEGPPARQCPILLRQTSFLALEERILFPGNDDRMAEGFHKARFGEIEERGAAVTPEGRKLYDVLLAEAMRETSESTTPDPNEHDRALLKAFQRYPDTWTELREQRLVYFTFHRGPNADLSALTTNVTRDSLLAAGILEAVPITYEDFLPLSAAGIFQSNLGASSTQKAGAAIAKTHPDKSGYENALGCPVLDLDTLYRDAQNASLTACALELGLNDRALLD</sequence>
<dbReference type="GO" id="GO:0051213">
    <property type="term" value="F:dioxygenase activity"/>
    <property type="evidence" value="ECO:0007669"/>
    <property type="project" value="UniProtKB-KW"/>
</dbReference>